<evidence type="ECO:0000313" key="2">
    <source>
        <dbReference type="Proteomes" id="UP001497512"/>
    </source>
</evidence>
<evidence type="ECO:0000313" key="1">
    <source>
        <dbReference type="EMBL" id="CAK9220601.1"/>
    </source>
</evidence>
<dbReference type="Proteomes" id="UP001497512">
    <property type="component" value="Chromosome 3"/>
</dbReference>
<sequence>MGGISSSIVAWTPKELTTGRQAGRLMTQLGNAWLELARSVRDSFLTMPQALPQMVREKIKGLYQSFEKGVA</sequence>
<name>A0ABP0UH35_9BRYO</name>
<dbReference type="EMBL" id="OZ019895">
    <property type="protein sequence ID" value="CAK9220601.1"/>
    <property type="molecule type" value="Genomic_DNA"/>
</dbReference>
<proteinExistence type="predicted"/>
<protein>
    <submittedName>
        <fullName evidence="1">Uncharacterized protein</fullName>
    </submittedName>
</protein>
<organism evidence="1 2">
    <name type="scientific">Sphagnum troendelagicum</name>
    <dbReference type="NCBI Taxonomy" id="128251"/>
    <lineage>
        <taxon>Eukaryota</taxon>
        <taxon>Viridiplantae</taxon>
        <taxon>Streptophyta</taxon>
        <taxon>Embryophyta</taxon>
        <taxon>Bryophyta</taxon>
        <taxon>Sphagnophytina</taxon>
        <taxon>Sphagnopsida</taxon>
        <taxon>Sphagnales</taxon>
        <taxon>Sphagnaceae</taxon>
        <taxon>Sphagnum</taxon>
    </lineage>
</organism>
<reference evidence="1" key="1">
    <citation type="submission" date="2024-02" db="EMBL/GenBank/DDBJ databases">
        <authorList>
            <consortium name="ELIXIR-Norway"/>
            <consortium name="Elixir Norway"/>
        </authorList>
    </citation>
    <scope>NUCLEOTIDE SEQUENCE</scope>
</reference>
<accession>A0ABP0UH35</accession>
<keyword evidence="2" id="KW-1185">Reference proteome</keyword>
<gene>
    <name evidence="1" type="ORF">CSSPTR1EN2_LOCUS15538</name>
</gene>